<organism evidence="2">
    <name type="scientific">Solanum chacoense</name>
    <name type="common">Chaco potato</name>
    <dbReference type="NCBI Taxonomy" id="4108"/>
    <lineage>
        <taxon>Eukaryota</taxon>
        <taxon>Viridiplantae</taxon>
        <taxon>Streptophyta</taxon>
        <taxon>Embryophyta</taxon>
        <taxon>Tracheophyta</taxon>
        <taxon>Spermatophyta</taxon>
        <taxon>Magnoliopsida</taxon>
        <taxon>eudicotyledons</taxon>
        <taxon>Gunneridae</taxon>
        <taxon>Pentapetalae</taxon>
        <taxon>asterids</taxon>
        <taxon>lamiids</taxon>
        <taxon>Solanales</taxon>
        <taxon>Solanaceae</taxon>
        <taxon>Solanoideae</taxon>
        <taxon>Solaneae</taxon>
        <taxon>Solanum</taxon>
    </lineage>
</organism>
<feature type="compositionally biased region" description="Basic and acidic residues" evidence="1">
    <location>
        <begin position="151"/>
        <end position="167"/>
    </location>
</feature>
<feature type="region of interest" description="Disordered" evidence="1">
    <location>
        <begin position="140"/>
        <end position="167"/>
    </location>
</feature>
<proteinExistence type="predicted"/>
<protein>
    <submittedName>
        <fullName evidence="2">Putative ovule protein</fullName>
    </submittedName>
</protein>
<sequence length="167" mass="19569">MRMKTREIKEKWITIKYDYMPKYCNSCKLQGHNEKECFILHPKLYPKEEEDEEKNKDNTNEDIIENIKVGQTCHKQGEGGSCDNKGKEKKGEEEFEVQNIKKFPKRGRQYHKDRVEMVWHPRPEQHKGQMIQITNKFGTLTDNQEDGVGEGELRSAEPRLGGETEGV</sequence>
<evidence type="ECO:0000313" key="2">
    <source>
        <dbReference type="EMBL" id="JAP21633.1"/>
    </source>
</evidence>
<feature type="region of interest" description="Disordered" evidence="1">
    <location>
        <begin position="73"/>
        <end position="95"/>
    </location>
</feature>
<accession>A0A0V0HML8</accession>
<dbReference type="AlphaFoldDB" id="A0A0V0HML8"/>
<evidence type="ECO:0000256" key="1">
    <source>
        <dbReference type="SAM" id="MobiDB-lite"/>
    </source>
</evidence>
<name>A0A0V0HML8_SOLCH</name>
<dbReference type="EMBL" id="GEDG01017479">
    <property type="protein sequence ID" value="JAP21633.1"/>
    <property type="molecule type" value="Transcribed_RNA"/>
</dbReference>
<reference evidence="2" key="1">
    <citation type="submission" date="2015-12" db="EMBL/GenBank/DDBJ databases">
        <title>Gene expression during late stages of embryo sac development: a critical building block for successful pollen-pistil interactions.</title>
        <authorList>
            <person name="Liu Y."/>
            <person name="Joly V."/>
            <person name="Sabar M."/>
            <person name="Matton D.P."/>
        </authorList>
    </citation>
    <scope>NUCLEOTIDE SEQUENCE</scope>
</reference>